<evidence type="ECO:0000313" key="6">
    <source>
        <dbReference type="EMBL" id="WTY34036.1"/>
    </source>
</evidence>
<dbReference type="Pfam" id="PF00440">
    <property type="entry name" value="TetR_N"/>
    <property type="match status" value="2"/>
</dbReference>
<dbReference type="InterPro" id="IPR009057">
    <property type="entry name" value="Homeodomain-like_sf"/>
</dbReference>
<reference evidence="6 7" key="1">
    <citation type="submission" date="2022-10" db="EMBL/GenBank/DDBJ databases">
        <title>The complete genomes of actinobacterial strains from the NBC collection.</title>
        <authorList>
            <person name="Joergensen T.S."/>
            <person name="Alvarez Arevalo M."/>
            <person name="Sterndorff E.B."/>
            <person name="Faurdal D."/>
            <person name="Vuksanovic O."/>
            <person name="Mourched A.-S."/>
            <person name="Charusanti P."/>
            <person name="Shaw S."/>
            <person name="Blin K."/>
            <person name="Weber T."/>
        </authorList>
    </citation>
    <scope>NUCLEOTIDE SEQUENCE [LARGE SCALE GENOMIC DNA]</scope>
    <source>
        <strain evidence="6 7">NBC_01413</strain>
    </source>
</reference>
<dbReference type="InterPro" id="IPR050109">
    <property type="entry name" value="HTH-type_TetR-like_transc_reg"/>
</dbReference>
<evidence type="ECO:0000256" key="2">
    <source>
        <dbReference type="ARBA" id="ARBA00023125"/>
    </source>
</evidence>
<keyword evidence="1" id="KW-0805">Transcription regulation</keyword>
<dbReference type="InterPro" id="IPR001647">
    <property type="entry name" value="HTH_TetR"/>
</dbReference>
<keyword evidence="2 4" id="KW-0238">DNA-binding</keyword>
<dbReference type="Gene3D" id="1.10.10.60">
    <property type="entry name" value="Homeodomain-like"/>
    <property type="match status" value="2"/>
</dbReference>
<evidence type="ECO:0000259" key="5">
    <source>
        <dbReference type="PROSITE" id="PS50977"/>
    </source>
</evidence>
<evidence type="ECO:0000256" key="4">
    <source>
        <dbReference type="PROSITE-ProRule" id="PRU00335"/>
    </source>
</evidence>
<evidence type="ECO:0000256" key="1">
    <source>
        <dbReference type="ARBA" id="ARBA00023015"/>
    </source>
</evidence>
<proteinExistence type="predicted"/>
<dbReference type="PANTHER" id="PTHR30055">
    <property type="entry name" value="HTH-TYPE TRANSCRIPTIONAL REGULATOR RUTR"/>
    <property type="match status" value="1"/>
</dbReference>
<dbReference type="SUPFAM" id="SSF46689">
    <property type="entry name" value="Homeodomain-like"/>
    <property type="match status" value="2"/>
</dbReference>
<dbReference type="PANTHER" id="PTHR30055:SF234">
    <property type="entry name" value="HTH-TYPE TRANSCRIPTIONAL REGULATOR BETI"/>
    <property type="match status" value="1"/>
</dbReference>
<evidence type="ECO:0000313" key="7">
    <source>
        <dbReference type="Proteomes" id="UP001621418"/>
    </source>
</evidence>
<feature type="domain" description="HTH tetR-type" evidence="5">
    <location>
        <begin position="1"/>
        <end position="37"/>
    </location>
</feature>
<keyword evidence="3" id="KW-0804">Transcription</keyword>
<dbReference type="PROSITE" id="PS50977">
    <property type="entry name" value="HTH_TETR_2"/>
    <property type="match status" value="2"/>
</dbReference>
<comment type="caution">
    <text evidence="4">Lacks conserved residue(s) required for the propagation of feature annotation.</text>
</comment>
<dbReference type="EMBL" id="CP109527">
    <property type="protein sequence ID" value="WTY34036.1"/>
    <property type="molecule type" value="Genomic_DNA"/>
</dbReference>
<feature type="domain" description="HTH tetR-type" evidence="5">
    <location>
        <begin position="179"/>
        <end position="240"/>
    </location>
</feature>
<accession>A0ABZ1N295</accession>
<organism evidence="6 7">
    <name type="scientific">Nocardia salmonicida</name>
    <dbReference type="NCBI Taxonomy" id="53431"/>
    <lineage>
        <taxon>Bacteria</taxon>
        <taxon>Bacillati</taxon>
        <taxon>Actinomycetota</taxon>
        <taxon>Actinomycetes</taxon>
        <taxon>Mycobacteriales</taxon>
        <taxon>Nocardiaceae</taxon>
        <taxon>Nocardia</taxon>
    </lineage>
</organism>
<protein>
    <submittedName>
        <fullName evidence="6">TetR/AcrR family transcriptional regulator</fullName>
    </submittedName>
</protein>
<gene>
    <name evidence="6" type="ORF">OG308_22180</name>
</gene>
<name>A0ABZ1N295_9NOCA</name>
<evidence type="ECO:0000256" key="3">
    <source>
        <dbReference type="ARBA" id="ARBA00023163"/>
    </source>
</evidence>
<keyword evidence="7" id="KW-1185">Reference proteome</keyword>
<dbReference type="Gene3D" id="1.10.357.10">
    <property type="entry name" value="Tetracycline Repressor, domain 2"/>
    <property type="match status" value="2"/>
</dbReference>
<sequence length="365" mass="40693">MDDIAKRLDISPTALYRHFPSKYALFREELFRLAGLMVRAAELPEDAEKWSPRERVDHFLDSMITMTITNRTTVGLARWDRRYLEPADYELFIAEFTSSIRVLRALIGQVHPELNGHDRAVRAVSIFALTSSIGDHHVSVPAHALAALLRSACWAVIDADLTPPRICADEVKPDADPQLFKHEQLLRAAVTLFHERGYPNVSMEDIAVAANLSAASAIYRYYRGKSDLLSSAFRLAADRVSTAITPAVLAADTPAEALGVLIDLYVRDSFAERALAFVYYAEFGHIDPADQLALRHLQQLIITEWAELVVGARPQLTMGEARILVHACFSLVVDLVRIFGDGEICPQEKVIRLLETVALGQPLPR</sequence>
<dbReference type="Proteomes" id="UP001621418">
    <property type="component" value="Chromosome"/>
</dbReference>
<dbReference type="RefSeq" id="WP_405146307.1">
    <property type="nucleotide sequence ID" value="NZ_CP109527.1"/>
</dbReference>